<evidence type="ECO:0000313" key="2">
    <source>
        <dbReference type="EMBL" id="MCW0952919.1"/>
    </source>
</evidence>
<feature type="transmembrane region" description="Helical" evidence="1">
    <location>
        <begin position="97"/>
        <end position="116"/>
    </location>
</feature>
<keyword evidence="3" id="KW-1185">Reference proteome</keyword>
<feature type="transmembrane region" description="Helical" evidence="1">
    <location>
        <begin position="128"/>
        <end position="152"/>
    </location>
</feature>
<name>A0ABT3E3D1_9LACO</name>
<dbReference type="Proteomes" id="UP001526225">
    <property type="component" value="Unassembled WGS sequence"/>
</dbReference>
<dbReference type="RefSeq" id="WP_264336044.1">
    <property type="nucleotide sequence ID" value="NZ_JAOZFE010000002.1"/>
</dbReference>
<evidence type="ECO:0000313" key="3">
    <source>
        <dbReference type="Proteomes" id="UP001526225"/>
    </source>
</evidence>
<protein>
    <submittedName>
        <fullName evidence="2">Uncharacterized protein</fullName>
    </submittedName>
</protein>
<keyword evidence="1" id="KW-1133">Transmembrane helix</keyword>
<feature type="transmembrane region" description="Helical" evidence="1">
    <location>
        <begin position="29"/>
        <end position="50"/>
    </location>
</feature>
<reference evidence="2 3" key="1">
    <citation type="submission" date="2022-10" db="EMBL/GenBank/DDBJ databases">
        <title>Weissella fermenti sp. nov., isolated from fermented cabbage.</title>
        <authorList>
            <person name="Lee J.K."/>
            <person name="Baek J.H."/>
            <person name="Choi D.G."/>
            <person name="Kim J.M."/>
            <person name="Jeon C.O."/>
        </authorList>
    </citation>
    <scope>NUCLEOTIDE SEQUENCE [LARGE SCALE GENOMIC DNA]</scope>
    <source>
        <strain evidence="2 3">KACC 18534</strain>
    </source>
</reference>
<feature type="transmembrane region" description="Helical" evidence="1">
    <location>
        <begin position="70"/>
        <end position="91"/>
    </location>
</feature>
<sequence>MVATFIWPLYDITRDPLAVLTASDAPYRMAFVTLQIVAAGLILFSLVAVYQQYKSRRLDDLATKLQQVAVAFVIYVGLSLGVSSQMATVAFETGLTAGNVMNTLYVSLIIVTLWRYSQAAFSDSQMSLGNAVQLLAILFGLFHVMVMGVSIIGWPLRGFFDVLALDTLAAAFGFIFWYHGRKTAV</sequence>
<keyword evidence="1" id="KW-0472">Membrane</keyword>
<feature type="transmembrane region" description="Helical" evidence="1">
    <location>
        <begin position="158"/>
        <end position="178"/>
    </location>
</feature>
<proteinExistence type="predicted"/>
<dbReference type="EMBL" id="JAOZFE010000002">
    <property type="protein sequence ID" value="MCW0952919.1"/>
    <property type="molecule type" value="Genomic_DNA"/>
</dbReference>
<keyword evidence="1" id="KW-0812">Transmembrane</keyword>
<gene>
    <name evidence="2" type="ORF">OIT44_02390</name>
</gene>
<organism evidence="2 3">
    <name type="scientific">Weissella ceti</name>
    <dbReference type="NCBI Taxonomy" id="759620"/>
    <lineage>
        <taxon>Bacteria</taxon>
        <taxon>Bacillati</taxon>
        <taxon>Bacillota</taxon>
        <taxon>Bacilli</taxon>
        <taxon>Lactobacillales</taxon>
        <taxon>Lactobacillaceae</taxon>
        <taxon>Weissella</taxon>
    </lineage>
</organism>
<evidence type="ECO:0000256" key="1">
    <source>
        <dbReference type="SAM" id="Phobius"/>
    </source>
</evidence>
<comment type="caution">
    <text evidence="2">The sequence shown here is derived from an EMBL/GenBank/DDBJ whole genome shotgun (WGS) entry which is preliminary data.</text>
</comment>
<accession>A0ABT3E3D1</accession>